<evidence type="ECO:0000256" key="4">
    <source>
        <dbReference type="ARBA" id="ARBA00023027"/>
    </source>
</evidence>
<dbReference type="InterPro" id="IPR016205">
    <property type="entry name" value="Glycerol_DH"/>
</dbReference>
<keyword evidence="3 13" id="KW-0560">Oxidoreductase</keyword>
<evidence type="ECO:0000259" key="12">
    <source>
        <dbReference type="Pfam" id="PF00465"/>
    </source>
</evidence>
<comment type="similarity">
    <text evidence="1">Belongs to the iron-containing alcohol dehydrogenase family.</text>
</comment>
<gene>
    <name evidence="13" type="ORF">HDA32_004268</name>
</gene>
<feature type="binding site" evidence="9">
    <location>
        <position position="279"/>
    </location>
    <ligand>
        <name>glycerol</name>
        <dbReference type="ChEBI" id="CHEBI:17754"/>
    </ligand>
</feature>
<dbReference type="Gene3D" id="1.20.1090.10">
    <property type="entry name" value="Dehydroquinate synthase-like - alpha domain"/>
    <property type="match status" value="1"/>
</dbReference>
<protein>
    <recommendedName>
        <fullName evidence="7">Glycerol dehydrogenase</fullName>
        <ecNumber evidence="6">1.1.1.6</ecNumber>
    </recommendedName>
</protein>
<feature type="binding site" evidence="11">
    <location>
        <begin position="124"/>
        <end position="127"/>
    </location>
    <ligand>
        <name>NAD(+)</name>
        <dbReference type="ChEBI" id="CHEBI:57540"/>
    </ligand>
</feature>
<dbReference type="Proteomes" id="UP000589036">
    <property type="component" value="Unassembled WGS sequence"/>
</dbReference>
<dbReference type="EMBL" id="JACCCC010000001">
    <property type="protein sequence ID" value="NYE49148.1"/>
    <property type="molecule type" value="Genomic_DNA"/>
</dbReference>
<evidence type="ECO:0000256" key="10">
    <source>
        <dbReference type="PIRSR" id="PIRSR000112-2"/>
    </source>
</evidence>
<feature type="binding site" evidence="11">
    <location>
        <position position="45"/>
    </location>
    <ligand>
        <name>NAD(+)</name>
        <dbReference type="ChEBI" id="CHEBI:57540"/>
    </ligand>
</feature>
<feature type="binding site" evidence="11">
    <location>
        <position position="133"/>
    </location>
    <ligand>
        <name>NAD(+)</name>
        <dbReference type="ChEBI" id="CHEBI:57540"/>
    </ligand>
</feature>
<comment type="caution">
    <text evidence="13">The sequence shown here is derived from an EMBL/GenBank/DDBJ whole genome shotgun (WGS) entry which is preliminary data.</text>
</comment>
<feature type="binding site" evidence="11">
    <location>
        <begin position="102"/>
        <end position="106"/>
    </location>
    <ligand>
        <name>NAD(+)</name>
        <dbReference type="ChEBI" id="CHEBI:57540"/>
    </ligand>
</feature>
<dbReference type="Gene3D" id="3.40.50.1970">
    <property type="match status" value="1"/>
</dbReference>
<keyword evidence="9" id="KW-0862">Zinc</keyword>
<evidence type="ECO:0000313" key="14">
    <source>
        <dbReference type="Proteomes" id="UP000589036"/>
    </source>
</evidence>
<comment type="pathway">
    <text evidence="5">Polyol metabolism; glycerol fermentation; glycerone phosphate from glycerol (oxidative route): step 1/2.</text>
</comment>
<keyword evidence="2 9" id="KW-0479">Metal-binding</keyword>
<accession>A0A852TYY8</accession>
<dbReference type="CDD" id="cd08170">
    <property type="entry name" value="GlyDH"/>
    <property type="match status" value="1"/>
</dbReference>
<feature type="binding site" evidence="11">
    <location>
        <position position="135"/>
    </location>
    <ligand>
        <name>NAD(+)</name>
        <dbReference type="ChEBI" id="CHEBI:57540"/>
    </ligand>
</feature>
<dbReference type="PIRSF" id="PIRSF000112">
    <property type="entry name" value="Glycerol_dehydrogenase"/>
    <property type="match status" value="1"/>
</dbReference>
<reference evidence="13 14" key="1">
    <citation type="submission" date="2020-07" db="EMBL/GenBank/DDBJ databases">
        <title>Sequencing the genomes of 1000 actinobacteria strains.</title>
        <authorList>
            <person name="Klenk H.-P."/>
        </authorList>
    </citation>
    <scope>NUCLEOTIDE SEQUENCE [LARGE SCALE GENOMIC DNA]</scope>
    <source>
        <strain evidence="13 14">CXB654</strain>
    </source>
</reference>
<dbReference type="InterPro" id="IPR018211">
    <property type="entry name" value="ADH_Fe_CS"/>
</dbReference>
<evidence type="ECO:0000256" key="1">
    <source>
        <dbReference type="ARBA" id="ARBA00007358"/>
    </source>
</evidence>
<dbReference type="PANTHER" id="PTHR43616">
    <property type="entry name" value="GLYCEROL DEHYDROGENASE"/>
    <property type="match status" value="1"/>
</dbReference>
<dbReference type="AlphaFoldDB" id="A0A852TYY8"/>
<feature type="binding site" evidence="9">
    <location>
        <position position="262"/>
    </location>
    <ligand>
        <name>glycerol</name>
        <dbReference type="ChEBI" id="CHEBI:17754"/>
    </ligand>
</feature>
<feature type="binding site" evidence="9">
    <location>
        <position position="179"/>
    </location>
    <ligand>
        <name>glycerol</name>
        <dbReference type="ChEBI" id="CHEBI:17754"/>
    </ligand>
</feature>
<dbReference type="RefSeq" id="WP_179644864.1">
    <property type="nucleotide sequence ID" value="NZ_BAAAYY010000031.1"/>
</dbReference>
<dbReference type="InterPro" id="IPR001670">
    <property type="entry name" value="ADH_Fe/GldA"/>
</dbReference>
<dbReference type="GO" id="GO:0046872">
    <property type="term" value="F:metal ion binding"/>
    <property type="evidence" value="ECO:0007669"/>
    <property type="project" value="UniProtKB-KW"/>
</dbReference>
<comment type="catalytic activity">
    <reaction evidence="8">
        <text>glycerol + NAD(+) = dihydroxyacetone + NADH + H(+)</text>
        <dbReference type="Rhea" id="RHEA:13769"/>
        <dbReference type="ChEBI" id="CHEBI:15378"/>
        <dbReference type="ChEBI" id="CHEBI:16016"/>
        <dbReference type="ChEBI" id="CHEBI:17754"/>
        <dbReference type="ChEBI" id="CHEBI:57540"/>
        <dbReference type="ChEBI" id="CHEBI:57945"/>
        <dbReference type="EC" id="1.1.1.6"/>
    </reaction>
</comment>
<evidence type="ECO:0000256" key="11">
    <source>
        <dbReference type="PIRSR" id="PIRSR000112-3"/>
    </source>
</evidence>
<dbReference type="NCBIfam" id="NF006941">
    <property type="entry name" value="PRK09423.1"/>
    <property type="match status" value="1"/>
</dbReference>
<evidence type="ECO:0000256" key="9">
    <source>
        <dbReference type="PIRSR" id="PIRSR000112-1"/>
    </source>
</evidence>
<evidence type="ECO:0000256" key="7">
    <source>
        <dbReference type="ARBA" id="ARBA00040132"/>
    </source>
</evidence>
<keyword evidence="14" id="KW-1185">Reference proteome</keyword>
<evidence type="ECO:0000313" key="13">
    <source>
        <dbReference type="EMBL" id="NYE49148.1"/>
    </source>
</evidence>
<evidence type="ECO:0000256" key="2">
    <source>
        <dbReference type="ARBA" id="ARBA00022723"/>
    </source>
</evidence>
<proteinExistence type="inferred from homology"/>
<feature type="domain" description="Alcohol dehydrogenase iron-type/glycerol dehydrogenase GldA" evidence="12">
    <location>
        <begin position="16"/>
        <end position="162"/>
    </location>
</feature>
<comment type="cofactor">
    <cofactor evidence="9">
        <name>Zn(2+)</name>
        <dbReference type="ChEBI" id="CHEBI:29105"/>
    </cofactor>
    <text evidence="9">Binds 1 zinc ion per subunit.</text>
</comment>
<feature type="binding site" evidence="10">
    <location>
        <position position="129"/>
    </location>
    <ligand>
        <name>glycerol</name>
        <dbReference type="ChEBI" id="CHEBI:17754"/>
    </ligand>
</feature>
<sequence length="385" mass="40026">MTDSGTGSALRSLISPARYIQGRGALSELGPRVATIGSAPLILADDVVRELTEPTITSSFERAGLPVSFERFGGLPTRREIGRVAGVISDQEADVVIGLGGGTAIDTAKAAGDDAGIRWVSAPTVASTDAPTSALSVIYTEEGAFESYRFYSRNPDLVLIDTQLVANAPVGFLIAGIGDALATWIEARAVGQSNAENMAGGVATRAGTALARLSWDILWEFAFPAIEAVRGSLVTPAVEAVVEANTLLSGLGFESGGLAAAHAVHDGLTAVEETHGLAHGQKVNIGSITQLILEGRPTAEVREFIEFTARVGLPTTLTEAGLGEAGDDVLKTVVRATMAPEETIHNLPFAVTEAELLDALKAVERLGRSVRAGSGLPEPKAPERR</sequence>
<evidence type="ECO:0000256" key="6">
    <source>
        <dbReference type="ARBA" id="ARBA00039147"/>
    </source>
</evidence>
<keyword evidence="4 11" id="KW-0520">NAD</keyword>
<dbReference type="EC" id="1.1.1.6" evidence="6"/>
<feature type="binding site" evidence="11">
    <location>
        <position position="139"/>
    </location>
    <ligand>
        <name>NAD(+)</name>
        <dbReference type="ChEBI" id="CHEBI:57540"/>
    </ligand>
</feature>
<dbReference type="Pfam" id="PF00465">
    <property type="entry name" value="Fe-ADH"/>
    <property type="match status" value="1"/>
</dbReference>
<name>A0A852TYY8_9ACTN</name>
<dbReference type="GO" id="GO:0008888">
    <property type="term" value="F:glycerol dehydrogenase (NAD+) activity"/>
    <property type="evidence" value="ECO:0007669"/>
    <property type="project" value="UniProtKB-EC"/>
</dbReference>
<evidence type="ECO:0000256" key="3">
    <source>
        <dbReference type="ARBA" id="ARBA00023002"/>
    </source>
</evidence>
<dbReference type="PANTHER" id="PTHR43616:SF5">
    <property type="entry name" value="GLYCEROL DEHYDROGENASE 1"/>
    <property type="match status" value="1"/>
</dbReference>
<dbReference type="SUPFAM" id="SSF56796">
    <property type="entry name" value="Dehydroquinate synthase-like"/>
    <property type="match status" value="1"/>
</dbReference>
<evidence type="ECO:0000256" key="5">
    <source>
        <dbReference type="ARBA" id="ARBA00037918"/>
    </source>
</evidence>
<dbReference type="PROSITE" id="PS00913">
    <property type="entry name" value="ADH_IRON_1"/>
    <property type="match status" value="1"/>
</dbReference>
<evidence type="ECO:0000256" key="8">
    <source>
        <dbReference type="ARBA" id="ARBA00049006"/>
    </source>
</evidence>
<organism evidence="13 14">
    <name type="scientific">Spinactinospora alkalitolerans</name>
    <dbReference type="NCBI Taxonomy" id="687207"/>
    <lineage>
        <taxon>Bacteria</taxon>
        <taxon>Bacillati</taxon>
        <taxon>Actinomycetota</taxon>
        <taxon>Actinomycetes</taxon>
        <taxon>Streptosporangiales</taxon>
        <taxon>Nocardiopsidaceae</taxon>
        <taxon>Spinactinospora</taxon>
    </lineage>
</organism>